<dbReference type="EC" id="4.1.1.36" evidence="3"/>
<dbReference type="EMBL" id="DF968181">
    <property type="protein sequence ID" value="GAP41170.1"/>
    <property type="molecule type" value="Genomic_DNA"/>
</dbReference>
<comment type="similarity">
    <text evidence="3 4">In the C-terminal section; belongs to the PPC synthetase family.</text>
</comment>
<comment type="catalytic activity">
    <reaction evidence="3 4">
        <text>(R)-4'-phosphopantothenate + L-cysteine + CTP = N-[(R)-4-phosphopantothenoyl]-L-cysteine + CMP + diphosphate + H(+)</text>
        <dbReference type="Rhea" id="RHEA:19397"/>
        <dbReference type="ChEBI" id="CHEBI:10986"/>
        <dbReference type="ChEBI" id="CHEBI:15378"/>
        <dbReference type="ChEBI" id="CHEBI:33019"/>
        <dbReference type="ChEBI" id="CHEBI:35235"/>
        <dbReference type="ChEBI" id="CHEBI:37563"/>
        <dbReference type="ChEBI" id="CHEBI:59458"/>
        <dbReference type="ChEBI" id="CHEBI:60377"/>
        <dbReference type="EC" id="6.3.2.5"/>
    </reaction>
</comment>
<proteinExistence type="inferred from homology"/>
<dbReference type="HAMAP" id="MF_02225">
    <property type="entry name" value="CoaBC"/>
    <property type="match status" value="1"/>
</dbReference>
<dbReference type="Gene3D" id="3.40.50.10300">
    <property type="entry name" value="CoaB-like"/>
    <property type="match status" value="1"/>
</dbReference>
<keyword evidence="8" id="KW-1185">Reference proteome</keyword>
<feature type="region of interest" description="Phosphopantothenate--cysteine ligase" evidence="3">
    <location>
        <begin position="192"/>
        <end position="402"/>
    </location>
</feature>
<comment type="caution">
    <text evidence="3">Lacks conserved residue(s) required for the propagation of feature annotation.</text>
</comment>
<dbReference type="InterPro" id="IPR035929">
    <property type="entry name" value="CoaB-like_sf"/>
</dbReference>
<evidence type="ECO:0000256" key="1">
    <source>
        <dbReference type="ARBA" id="ARBA00022793"/>
    </source>
</evidence>
<dbReference type="GO" id="GO:0004633">
    <property type="term" value="F:phosphopantothenoylcysteine decarboxylase activity"/>
    <property type="evidence" value="ECO:0007669"/>
    <property type="project" value="UniProtKB-UniRule"/>
</dbReference>
<feature type="domain" description="DNA/pantothenate metabolism flavoprotein C-terminal" evidence="6">
    <location>
        <begin position="187"/>
        <end position="399"/>
    </location>
</feature>
<name>A0A0S7BT66_9CHLR</name>
<keyword evidence="3" id="KW-0479">Metal-binding</keyword>
<keyword evidence="2 3" id="KW-0456">Lyase</keyword>
<dbReference type="AlphaFoldDB" id="A0A0S7BT66"/>
<dbReference type="Proteomes" id="UP000053370">
    <property type="component" value="Unassembled WGS sequence"/>
</dbReference>
<dbReference type="GO" id="GO:0015937">
    <property type="term" value="P:coenzyme A biosynthetic process"/>
    <property type="evidence" value="ECO:0007669"/>
    <property type="project" value="UniProtKB-UniRule"/>
</dbReference>
<dbReference type="InterPro" id="IPR005252">
    <property type="entry name" value="CoaBC"/>
</dbReference>
<dbReference type="InterPro" id="IPR007085">
    <property type="entry name" value="DNA/pantothenate-metab_flavo_C"/>
</dbReference>
<dbReference type="GO" id="GO:0015941">
    <property type="term" value="P:pantothenate catabolic process"/>
    <property type="evidence" value="ECO:0007669"/>
    <property type="project" value="InterPro"/>
</dbReference>
<dbReference type="GO" id="GO:0046872">
    <property type="term" value="F:metal ion binding"/>
    <property type="evidence" value="ECO:0007669"/>
    <property type="project" value="UniProtKB-KW"/>
</dbReference>
<keyword evidence="3" id="KW-0460">Magnesium</keyword>
<comment type="cofactor">
    <cofactor evidence="3">
        <name>FMN</name>
        <dbReference type="ChEBI" id="CHEBI:58210"/>
    </cofactor>
    <text evidence="3">Binds 1 FMN per subunit.</text>
</comment>
<gene>
    <name evidence="3" type="primary">coaBC</name>
    <name evidence="7" type="ORF">ATC1_131154</name>
</gene>
<dbReference type="GO" id="GO:0010181">
    <property type="term" value="F:FMN binding"/>
    <property type="evidence" value="ECO:0007669"/>
    <property type="project" value="UniProtKB-UniRule"/>
</dbReference>
<evidence type="ECO:0000313" key="7">
    <source>
        <dbReference type="EMBL" id="GAP41170.1"/>
    </source>
</evidence>
<dbReference type="GO" id="GO:0004632">
    <property type="term" value="F:phosphopantothenate--cysteine ligase activity"/>
    <property type="evidence" value="ECO:0007669"/>
    <property type="project" value="UniProtKB-UniRule"/>
</dbReference>
<dbReference type="NCBIfam" id="TIGR00521">
    <property type="entry name" value="coaBC_dfp"/>
    <property type="match status" value="1"/>
</dbReference>
<comment type="function">
    <text evidence="3">Catalyzes two sequential steps in the biosynthesis of coenzyme A. In the first step cysteine is conjugated to 4'-phosphopantothenate to form 4-phosphopantothenoylcysteine. In the second step the latter compound is decarboxylated to form 4'-phosphopantotheine.</text>
</comment>
<evidence type="ECO:0000259" key="5">
    <source>
        <dbReference type="Pfam" id="PF02441"/>
    </source>
</evidence>
<feature type="binding site" evidence="3">
    <location>
        <position position="280"/>
    </location>
    <ligand>
        <name>CTP</name>
        <dbReference type="ChEBI" id="CHEBI:37563"/>
    </ligand>
</feature>
<keyword evidence="3" id="KW-0511">Multifunctional enzyme</keyword>
<evidence type="ECO:0000259" key="6">
    <source>
        <dbReference type="Pfam" id="PF04127"/>
    </source>
</evidence>
<dbReference type="EC" id="6.3.2.5" evidence="3"/>
<dbReference type="Pfam" id="PF04127">
    <property type="entry name" value="DFP"/>
    <property type="match status" value="1"/>
</dbReference>
<dbReference type="RefSeq" id="WP_062281857.1">
    <property type="nucleotide sequence ID" value="NZ_DF968181.1"/>
</dbReference>
<organism evidence="7">
    <name type="scientific">Flexilinea flocculi</name>
    <dbReference type="NCBI Taxonomy" id="1678840"/>
    <lineage>
        <taxon>Bacteria</taxon>
        <taxon>Bacillati</taxon>
        <taxon>Chloroflexota</taxon>
        <taxon>Anaerolineae</taxon>
        <taxon>Anaerolineales</taxon>
        <taxon>Anaerolineaceae</taxon>
        <taxon>Flexilinea</taxon>
    </lineage>
</organism>
<reference evidence="7" key="1">
    <citation type="journal article" date="2015" name="Genome Announc.">
        <title>Draft Genome Sequence of Anaerolineae Strain TC1, a Novel Isolate from a Methanogenic Wastewater Treatment System.</title>
        <authorList>
            <person name="Matsuura N."/>
            <person name="Tourlousse D.M."/>
            <person name="Sun L."/>
            <person name="Toyonaga M."/>
            <person name="Kuroda K."/>
            <person name="Ohashi A."/>
            <person name="Cruz R."/>
            <person name="Yamaguchi T."/>
            <person name="Sekiguchi Y."/>
        </authorList>
    </citation>
    <scope>NUCLEOTIDE SEQUENCE [LARGE SCALE GENOMIC DNA]</scope>
    <source>
        <strain evidence="7">TC1</strain>
    </source>
</reference>
<dbReference type="SUPFAM" id="SSF102645">
    <property type="entry name" value="CoaB-like"/>
    <property type="match status" value="1"/>
</dbReference>
<feature type="binding site" evidence="3">
    <location>
        <position position="328"/>
    </location>
    <ligand>
        <name>CTP</name>
        <dbReference type="ChEBI" id="CHEBI:37563"/>
    </ligand>
</feature>
<dbReference type="GO" id="GO:0071513">
    <property type="term" value="C:phosphopantothenoylcysteine decarboxylase complex"/>
    <property type="evidence" value="ECO:0007669"/>
    <property type="project" value="TreeGrafter"/>
</dbReference>
<dbReference type="STRING" id="1678840.ATC1_131154"/>
<feature type="binding site" evidence="3">
    <location>
        <position position="342"/>
    </location>
    <ligand>
        <name>CTP</name>
        <dbReference type="ChEBI" id="CHEBI:37563"/>
    </ligand>
</feature>
<feature type="region of interest" description="Phosphopantothenoylcysteine decarboxylase" evidence="3">
    <location>
        <begin position="1"/>
        <end position="191"/>
    </location>
</feature>
<dbReference type="OrthoDB" id="9802554at2"/>
<dbReference type="SUPFAM" id="SSF52507">
    <property type="entry name" value="Homo-oligomeric flavin-containing Cys decarboxylases, HFCD"/>
    <property type="match status" value="1"/>
</dbReference>
<keyword evidence="3 4" id="KW-0436">Ligase</keyword>
<feature type="binding site" evidence="3">
    <location>
        <position position="290"/>
    </location>
    <ligand>
        <name>CTP</name>
        <dbReference type="ChEBI" id="CHEBI:37563"/>
    </ligand>
</feature>
<dbReference type="Gene3D" id="3.40.50.1950">
    <property type="entry name" value="Flavin prenyltransferase-like"/>
    <property type="match status" value="1"/>
</dbReference>
<comment type="pathway">
    <text evidence="3 4">Cofactor biosynthesis; coenzyme A biosynthesis; CoA from (R)-pantothenate: step 2/5.</text>
</comment>
<dbReference type="InterPro" id="IPR003382">
    <property type="entry name" value="Flavoprotein"/>
</dbReference>
<evidence type="ECO:0000256" key="3">
    <source>
        <dbReference type="HAMAP-Rule" id="MF_02225"/>
    </source>
</evidence>
<dbReference type="PANTHER" id="PTHR14359">
    <property type="entry name" value="HOMO-OLIGOMERIC FLAVIN CONTAINING CYS DECARBOXYLASE FAMILY"/>
    <property type="match status" value="1"/>
</dbReference>
<comment type="function">
    <text evidence="4">Catalyzes two steps in the biosynthesis of coenzyme A. In the first step cysteine is conjugated to 4'-phosphopantothenate to form 4-phosphopantothenoylcysteine, in the latter compound is decarboxylated to form 4'-phosphopantotheine.</text>
</comment>
<dbReference type="PANTHER" id="PTHR14359:SF6">
    <property type="entry name" value="PHOSPHOPANTOTHENOYLCYSTEINE DECARBOXYLASE"/>
    <property type="match status" value="1"/>
</dbReference>
<protein>
    <recommendedName>
        <fullName evidence="3">Coenzyme A biosynthesis bifunctional protein CoaBC</fullName>
    </recommendedName>
    <alternativeName>
        <fullName evidence="3">DNA/pantothenate metabolism flavoprotein</fullName>
    </alternativeName>
    <alternativeName>
        <fullName evidence="3">Phosphopantothenoylcysteine synthetase/decarboxylase</fullName>
        <shortName evidence="3">PPCS-PPCDC</shortName>
    </alternativeName>
    <domain>
        <recommendedName>
            <fullName evidence="3">Phosphopantothenoylcysteine decarboxylase</fullName>
            <shortName evidence="3">PPC decarboxylase</shortName>
            <shortName evidence="3">PPC-DC</shortName>
            <ecNumber evidence="3">4.1.1.36</ecNumber>
        </recommendedName>
        <alternativeName>
            <fullName evidence="3">CoaC</fullName>
        </alternativeName>
    </domain>
    <domain>
        <recommendedName>
            <fullName evidence="3">Phosphopantothenate--cysteine ligase</fullName>
            <ecNumber evidence="3">6.3.2.5</ecNumber>
        </recommendedName>
        <alternativeName>
            <fullName evidence="3">CoaB</fullName>
        </alternativeName>
        <alternativeName>
            <fullName evidence="3">Phosphopantothenoylcysteine synthetase</fullName>
            <shortName evidence="3">PPC synthetase</shortName>
            <shortName evidence="3">PPC-S</shortName>
        </alternativeName>
    </domain>
</protein>
<dbReference type="Pfam" id="PF02441">
    <property type="entry name" value="Flavoprotein"/>
    <property type="match status" value="1"/>
</dbReference>
<comment type="catalytic activity">
    <reaction evidence="3 4">
        <text>N-[(R)-4-phosphopantothenoyl]-L-cysteine + H(+) = (R)-4'-phosphopantetheine + CO2</text>
        <dbReference type="Rhea" id="RHEA:16793"/>
        <dbReference type="ChEBI" id="CHEBI:15378"/>
        <dbReference type="ChEBI" id="CHEBI:16526"/>
        <dbReference type="ChEBI" id="CHEBI:59458"/>
        <dbReference type="ChEBI" id="CHEBI:61723"/>
        <dbReference type="EC" id="4.1.1.36"/>
    </reaction>
</comment>
<keyword evidence="3 4" id="KW-0285">Flavoprotein</keyword>
<accession>A0A0S7BT66</accession>
<comment type="similarity">
    <text evidence="3 4">In the N-terminal section; belongs to the HFCD (homo-oligomeric flavin containing Cys decarboxylase) superfamily.</text>
</comment>
<dbReference type="InterPro" id="IPR036551">
    <property type="entry name" value="Flavin_trans-like"/>
</dbReference>
<keyword evidence="1 3" id="KW-0210">Decarboxylase</keyword>
<evidence type="ECO:0000256" key="4">
    <source>
        <dbReference type="RuleBase" id="RU364078"/>
    </source>
</evidence>
<dbReference type="UniPathway" id="UPA00241">
    <property type="reaction ID" value="UER00353"/>
</dbReference>
<feature type="binding site" evidence="3">
    <location>
        <position position="346"/>
    </location>
    <ligand>
        <name>CTP</name>
        <dbReference type="ChEBI" id="CHEBI:37563"/>
    </ligand>
</feature>
<evidence type="ECO:0000313" key="8">
    <source>
        <dbReference type="Proteomes" id="UP000053370"/>
    </source>
</evidence>
<keyword evidence="3 4" id="KW-0288">FMN</keyword>
<sequence length="402" mass="43300">MKLFQNRSILLGVTGSIAAYKAVDLASRLTKAGAKVNAVLTPGAEKFITPLTFQSVTGCKAFTDKDLWEGETHVTHIGLGHNADFIVIAPASADFMAKLAYGFGDSLLAVSILASHCPMLAVPAMDGDMYNNPATQANIAILRDRGIHFIGPDSGHLASGLAGVGRMSEPADIFGKIRLLLSRDNYLKGKRILVTAGGTQEAIDPVRFITNRSSGKQGYAIAQAALDAGADVILVTTPTGLEAPYGCEKVLVKSAEEMQNNLLDRLPDCDALIMCAAVADFRPKQISQQKIKKSSGYHKIDLEPTEDILGEIAGIRSSMPNLKAVFGFAAESQDLIKNASEKLNKKKLDMMIANDISSSDSGFEVDQNRAFFLFPDGNKKEMPLMEKSDLAEKIIAELNRFF</sequence>
<comment type="pathway">
    <text evidence="3 4">Cofactor biosynthesis; coenzyme A biosynthesis; CoA from (R)-pantothenate: step 3/5.</text>
</comment>
<evidence type="ECO:0000256" key="2">
    <source>
        <dbReference type="ARBA" id="ARBA00023239"/>
    </source>
</evidence>
<feature type="domain" description="Flavoprotein" evidence="5">
    <location>
        <begin position="8"/>
        <end position="178"/>
    </location>
</feature>
<dbReference type="PATRIC" id="fig|1678840.3.peg.2589"/>
<comment type="cofactor">
    <cofactor evidence="3">
        <name>Mg(2+)</name>
        <dbReference type="ChEBI" id="CHEBI:18420"/>
    </cofactor>
</comment>